<dbReference type="CDD" id="cd07035">
    <property type="entry name" value="TPP_PYR_POX_like"/>
    <property type="match status" value="1"/>
</dbReference>
<keyword evidence="5 11" id="KW-0028">Amino-acid biosynthesis</keyword>
<evidence type="ECO:0000256" key="11">
    <source>
        <dbReference type="RuleBase" id="RU003591"/>
    </source>
</evidence>
<comment type="caution">
    <text evidence="15">The sequence shown here is derived from an EMBL/GenBank/DDBJ whole genome shotgun (WGS) entry which is preliminary data.</text>
</comment>
<evidence type="ECO:0000256" key="8">
    <source>
        <dbReference type="ARBA" id="ARBA00022842"/>
    </source>
</evidence>
<proteinExistence type="inferred from homology"/>
<keyword evidence="6 11" id="KW-0808">Transferase</keyword>
<comment type="similarity">
    <text evidence="3 11">Belongs to the TPP enzyme family.</text>
</comment>
<organism evidence="15 16">
    <name type="scientific">Segatella cerevisiae</name>
    <dbReference type="NCBI Taxonomy" id="2053716"/>
    <lineage>
        <taxon>Bacteria</taxon>
        <taxon>Pseudomonadati</taxon>
        <taxon>Bacteroidota</taxon>
        <taxon>Bacteroidia</taxon>
        <taxon>Bacteroidales</taxon>
        <taxon>Prevotellaceae</taxon>
        <taxon>Segatella</taxon>
    </lineage>
</organism>
<keyword evidence="7 11" id="KW-0479">Metal-binding</keyword>
<dbReference type="PANTHER" id="PTHR18968">
    <property type="entry name" value="THIAMINE PYROPHOSPHATE ENZYMES"/>
    <property type="match status" value="1"/>
</dbReference>
<dbReference type="SUPFAM" id="SSF52467">
    <property type="entry name" value="DHS-like NAD/FAD-binding domain"/>
    <property type="match status" value="1"/>
</dbReference>
<comment type="pathway">
    <text evidence="2 11">Amino-acid biosynthesis; L-valine biosynthesis; L-valine from pyruvate: step 1/4.</text>
</comment>
<evidence type="ECO:0000256" key="2">
    <source>
        <dbReference type="ARBA" id="ARBA00005025"/>
    </source>
</evidence>
<dbReference type="InterPro" id="IPR012001">
    <property type="entry name" value="Thiamin_PyroP_enz_TPP-bd_dom"/>
</dbReference>
<dbReference type="PANTHER" id="PTHR18968:SF13">
    <property type="entry name" value="ACETOLACTATE SYNTHASE CATALYTIC SUBUNIT, MITOCHONDRIAL"/>
    <property type="match status" value="1"/>
</dbReference>
<keyword evidence="16" id="KW-1185">Reference proteome</keyword>
<dbReference type="GO" id="GO:0003984">
    <property type="term" value="F:acetolactate synthase activity"/>
    <property type="evidence" value="ECO:0007669"/>
    <property type="project" value="UniProtKB-EC"/>
</dbReference>
<comment type="pathway">
    <text evidence="1 11">Amino-acid biosynthesis; L-isoleucine biosynthesis; L-isoleucine from 2-oxobutanoate: step 1/4.</text>
</comment>
<keyword evidence="9 11" id="KW-0786">Thiamine pyrophosphate</keyword>
<gene>
    <name evidence="15" type="primary">ilvB</name>
    <name evidence="15" type="ORF">NG821_09260</name>
</gene>
<reference evidence="15 16" key="1">
    <citation type="submission" date="2022-06" db="EMBL/GenBank/DDBJ databases">
        <title>A taxonomic note on the genus Prevotella: Description of four novel genera and emended description of the genera Hallella and Xylanibacter.</title>
        <authorList>
            <person name="Hitch T.C.A."/>
        </authorList>
    </citation>
    <scope>NUCLEOTIDE SEQUENCE [LARGE SCALE GENOMIC DNA]</scope>
    <source>
        <strain evidence="15 16">DSM 100619</strain>
    </source>
</reference>
<evidence type="ECO:0000256" key="3">
    <source>
        <dbReference type="ARBA" id="ARBA00007812"/>
    </source>
</evidence>
<comment type="cofactor">
    <cofactor evidence="11">
        <name>thiamine diphosphate</name>
        <dbReference type="ChEBI" id="CHEBI:58937"/>
    </cofactor>
    <text evidence="11">Binds 1 thiamine pyrophosphate per subunit.</text>
</comment>
<evidence type="ECO:0000259" key="13">
    <source>
        <dbReference type="Pfam" id="PF02775"/>
    </source>
</evidence>
<evidence type="ECO:0000256" key="10">
    <source>
        <dbReference type="ARBA" id="ARBA00023304"/>
    </source>
</evidence>
<evidence type="ECO:0000259" key="12">
    <source>
        <dbReference type="Pfam" id="PF00205"/>
    </source>
</evidence>
<dbReference type="Gene3D" id="3.40.50.970">
    <property type="match status" value="2"/>
</dbReference>
<feature type="domain" description="Thiamine pyrophosphate enzyme N-terminal TPP-binding" evidence="14">
    <location>
        <begin position="7"/>
        <end position="126"/>
    </location>
</feature>
<sequence length="571" mass="62574">MGKEMISGSEALMRALHLEGVDTIFGYPGGAIMPVYDSIYTYTRGDKKCFNHILVRHEQAAAHAAEGFARVSGRVGVCLVTSGPGVTNTLTGVADAMMDSTPIVVIAGQVGIGALGSDAFQEVDLVGVAQPITKWAYQIRRAEDVAWAVSRAFYIARSGRPGPVVLDFPKNAQTGKCEWKPVKVESVRSYRPYPELDQEEIRKAADLINHAEKPFALVGHGVELAGAQQELIDFLEKADIPAGRTLLGLSALPSDHPLDMGMLGMHGNYATNMKTQECDVLIAIGMRFSDRDTGTPSTYAKQAKIIHLDIDKSEINKNIPVDVPVIGDCKEALPALTQLLQKRTHTAWLKSFRKYAEEEKEKVIEPGIHPKDGPLLMGEVVNVVSEMTNGDGVLVNDVGQNQMISSRYFKYKRSRSIVTSGGFGTMGFGLPAAVGATFGTPDRTVCCFMGDGGLQMSIQELGTIMEQQAPVKMILLNNNYLGNVRQWQDLMFGHRRSFTKMLNPRYQKIAEGYGIPYDVVIERKDLKRKIGKMLSTKGPYLLECAIKEDENIVPMILPGTSLDQMQLSLDC</sequence>
<dbReference type="Pfam" id="PF02775">
    <property type="entry name" value="TPP_enzyme_C"/>
    <property type="match status" value="1"/>
</dbReference>
<evidence type="ECO:0000256" key="4">
    <source>
        <dbReference type="ARBA" id="ARBA00013145"/>
    </source>
</evidence>
<dbReference type="InterPro" id="IPR039368">
    <property type="entry name" value="AHAS_TPP"/>
</dbReference>
<dbReference type="RefSeq" id="WP_252761380.1">
    <property type="nucleotide sequence ID" value="NZ_JAMXLY010000035.1"/>
</dbReference>
<evidence type="ECO:0000256" key="1">
    <source>
        <dbReference type="ARBA" id="ARBA00004974"/>
    </source>
</evidence>
<evidence type="ECO:0000256" key="9">
    <source>
        <dbReference type="ARBA" id="ARBA00023052"/>
    </source>
</evidence>
<dbReference type="InterPro" id="IPR012000">
    <property type="entry name" value="Thiamin_PyroP_enz_cen_dom"/>
</dbReference>
<dbReference type="Gene3D" id="3.40.50.1220">
    <property type="entry name" value="TPP-binding domain"/>
    <property type="match status" value="1"/>
</dbReference>
<evidence type="ECO:0000256" key="6">
    <source>
        <dbReference type="ARBA" id="ARBA00022679"/>
    </source>
</evidence>
<evidence type="ECO:0000256" key="5">
    <source>
        <dbReference type="ARBA" id="ARBA00022605"/>
    </source>
</evidence>
<dbReference type="InterPro" id="IPR045229">
    <property type="entry name" value="TPP_enz"/>
</dbReference>
<dbReference type="InterPro" id="IPR012846">
    <property type="entry name" value="Acetolactate_synth_lsu"/>
</dbReference>
<feature type="domain" description="Thiamine pyrophosphate enzyme central" evidence="12">
    <location>
        <begin position="201"/>
        <end position="336"/>
    </location>
</feature>
<dbReference type="Pfam" id="PF02776">
    <property type="entry name" value="TPP_enzyme_N"/>
    <property type="match status" value="1"/>
</dbReference>
<dbReference type="InterPro" id="IPR029061">
    <property type="entry name" value="THDP-binding"/>
</dbReference>
<evidence type="ECO:0000313" key="15">
    <source>
        <dbReference type="EMBL" id="MCO6026024.1"/>
    </source>
</evidence>
<dbReference type="CDD" id="cd02015">
    <property type="entry name" value="TPP_AHAS"/>
    <property type="match status" value="1"/>
</dbReference>
<comment type="catalytic activity">
    <reaction evidence="11">
        <text>2 pyruvate + H(+) = (2S)-2-acetolactate + CO2</text>
        <dbReference type="Rhea" id="RHEA:25249"/>
        <dbReference type="ChEBI" id="CHEBI:15361"/>
        <dbReference type="ChEBI" id="CHEBI:15378"/>
        <dbReference type="ChEBI" id="CHEBI:16526"/>
        <dbReference type="ChEBI" id="CHEBI:58476"/>
        <dbReference type="EC" id="2.2.1.6"/>
    </reaction>
</comment>
<dbReference type="EC" id="2.2.1.6" evidence="4 11"/>
<accession>A0ABT1BY51</accession>
<keyword evidence="8 11" id="KW-0460">Magnesium</keyword>
<keyword evidence="10 11" id="KW-0100">Branched-chain amino acid biosynthesis</keyword>
<protein>
    <recommendedName>
        <fullName evidence="4 11">Acetolactate synthase</fullName>
        <ecNumber evidence="4 11">2.2.1.6</ecNumber>
    </recommendedName>
</protein>
<dbReference type="SUPFAM" id="SSF52518">
    <property type="entry name" value="Thiamin diphosphate-binding fold (THDP-binding)"/>
    <property type="match status" value="2"/>
</dbReference>
<dbReference type="Pfam" id="PF00205">
    <property type="entry name" value="TPP_enzyme_M"/>
    <property type="match status" value="1"/>
</dbReference>
<dbReference type="EMBL" id="JAMXLY010000035">
    <property type="protein sequence ID" value="MCO6026024.1"/>
    <property type="molecule type" value="Genomic_DNA"/>
</dbReference>
<dbReference type="Proteomes" id="UP001204015">
    <property type="component" value="Unassembled WGS sequence"/>
</dbReference>
<comment type="cofactor">
    <cofactor evidence="11">
        <name>Mg(2+)</name>
        <dbReference type="ChEBI" id="CHEBI:18420"/>
    </cofactor>
    <text evidence="11">Binds 1 Mg(2+) ion per subunit.</text>
</comment>
<feature type="domain" description="Thiamine pyrophosphate enzyme TPP-binding" evidence="13">
    <location>
        <begin position="397"/>
        <end position="544"/>
    </location>
</feature>
<evidence type="ECO:0000259" key="14">
    <source>
        <dbReference type="Pfam" id="PF02776"/>
    </source>
</evidence>
<dbReference type="InterPro" id="IPR011766">
    <property type="entry name" value="TPP_enzyme_TPP-bd"/>
</dbReference>
<evidence type="ECO:0000313" key="16">
    <source>
        <dbReference type="Proteomes" id="UP001204015"/>
    </source>
</evidence>
<evidence type="ECO:0000256" key="7">
    <source>
        <dbReference type="ARBA" id="ARBA00022723"/>
    </source>
</evidence>
<dbReference type="InterPro" id="IPR029035">
    <property type="entry name" value="DHS-like_NAD/FAD-binding_dom"/>
</dbReference>
<name>A0ABT1BY51_9BACT</name>
<dbReference type="NCBIfam" id="TIGR00118">
    <property type="entry name" value="acolac_lg"/>
    <property type="match status" value="1"/>
</dbReference>